<feature type="compositionally biased region" description="Polar residues" evidence="1">
    <location>
        <begin position="1"/>
        <end position="12"/>
    </location>
</feature>
<gene>
    <name evidence="2" type="ORF">US91_C0001G0034</name>
</gene>
<proteinExistence type="predicted"/>
<evidence type="ECO:0000256" key="1">
    <source>
        <dbReference type="SAM" id="MobiDB-lite"/>
    </source>
</evidence>
<name>A0A0G0JX29_9BACT</name>
<organism evidence="2 3">
    <name type="scientific">Candidatus Falkowbacteria bacterium GW2011_GWE1_38_31</name>
    <dbReference type="NCBI Taxonomy" id="1618638"/>
    <lineage>
        <taxon>Bacteria</taxon>
        <taxon>Candidatus Falkowiibacteriota</taxon>
    </lineage>
</organism>
<evidence type="ECO:0000313" key="2">
    <source>
        <dbReference type="EMBL" id="KKQ71107.1"/>
    </source>
</evidence>
<reference evidence="2 3" key="1">
    <citation type="journal article" date="2015" name="Nature">
        <title>rRNA introns, odd ribosomes, and small enigmatic genomes across a large radiation of phyla.</title>
        <authorList>
            <person name="Brown C.T."/>
            <person name="Hug L.A."/>
            <person name="Thomas B.C."/>
            <person name="Sharon I."/>
            <person name="Castelle C.J."/>
            <person name="Singh A."/>
            <person name="Wilkins M.J."/>
            <person name="Williams K.H."/>
            <person name="Banfield J.F."/>
        </authorList>
    </citation>
    <scope>NUCLEOTIDE SEQUENCE [LARGE SCALE GENOMIC DNA]</scope>
</reference>
<comment type="caution">
    <text evidence="2">The sequence shown here is derived from an EMBL/GenBank/DDBJ whole genome shotgun (WGS) entry which is preliminary data.</text>
</comment>
<protein>
    <submittedName>
        <fullName evidence="2">Uncharacterized protein</fullName>
    </submittedName>
</protein>
<feature type="region of interest" description="Disordered" evidence="1">
    <location>
        <begin position="1"/>
        <end position="37"/>
    </location>
</feature>
<dbReference type="EMBL" id="LBUU01000001">
    <property type="protein sequence ID" value="KKQ71107.1"/>
    <property type="molecule type" value="Genomic_DNA"/>
</dbReference>
<sequence>MATPRSSQSVQQIPVPAPAQKESNASELESMKKLKLN</sequence>
<evidence type="ECO:0000313" key="3">
    <source>
        <dbReference type="Proteomes" id="UP000034022"/>
    </source>
</evidence>
<dbReference type="Proteomes" id="UP000034022">
    <property type="component" value="Unassembled WGS sequence"/>
</dbReference>
<accession>A0A0G0JX29</accession>
<dbReference type="AlphaFoldDB" id="A0A0G0JX29"/>